<sequence length="289" mass="32715">MSRFYFGDTDSSSGLEDDDLPYPAPLARADFLQPDFSPAEYLSTLRNRHQTLEDLRGDLRSRSQLVSKELLDLVNSNYTDFLSLGGSLRGGDEKVEEVRVGLLGFKRDIEDVRKRVEKRGKEVEDLIRERTGLRRQINVGRALLEVDSRLTELEGRLMVKYAGQSSLDDETAEAGFTSESEEDSDEEEYSEDNNGSLSIAKLKGLVQRYLYVTQLIDHIGSEHPFLIAQESRLMRVRNTILLDLGTALKHAKTSHTKSPDRLMKIMAVYREMGEAKEAVQALKDLKLKA</sequence>
<dbReference type="Proteomes" id="UP000076632">
    <property type="component" value="Unassembled WGS sequence"/>
</dbReference>
<keyword evidence="4" id="KW-0813">Transport</keyword>
<dbReference type="GO" id="GO:0007030">
    <property type="term" value="P:Golgi organization"/>
    <property type="evidence" value="ECO:0007669"/>
    <property type="project" value="InterPro"/>
</dbReference>
<name>A0A165ADN0_XYLHT</name>
<proteinExistence type="inferred from homology"/>
<evidence type="ECO:0000256" key="4">
    <source>
        <dbReference type="ARBA" id="ARBA00022448"/>
    </source>
</evidence>
<dbReference type="AlphaFoldDB" id="A0A165ADN0"/>
<feature type="compositionally biased region" description="Acidic residues" evidence="9">
    <location>
        <begin position="179"/>
        <end position="191"/>
    </location>
</feature>
<accession>A0A165ADN0</accession>
<evidence type="ECO:0000313" key="11">
    <source>
        <dbReference type="EMBL" id="KZF20305.1"/>
    </source>
</evidence>
<dbReference type="GO" id="GO:0017119">
    <property type="term" value="C:Golgi transport complex"/>
    <property type="evidence" value="ECO:0007669"/>
    <property type="project" value="TreeGrafter"/>
</dbReference>
<keyword evidence="5" id="KW-0653">Protein transport</keyword>
<dbReference type="InterPro" id="IPR009316">
    <property type="entry name" value="COG2"/>
</dbReference>
<dbReference type="RefSeq" id="XP_018185860.1">
    <property type="nucleotide sequence ID" value="XM_018334454.1"/>
</dbReference>
<dbReference type="GeneID" id="28899591"/>
<organism evidence="11 12">
    <name type="scientific">Xylona heveae (strain CBS 132557 / TC161)</name>
    <dbReference type="NCBI Taxonomy" id="1328760"/>
    <lineage>
        <taxon>Eukaryota</taxon>
        <taxon>Fungi</taxon>
        <taxon>Dikarya</taxon>
        <taxon>Ascomycota</taxon>
        <taxon>Pezizomycotina</taxon>
        <taxon>Xylonomycetes</taxon>
        <taxon>Xylonales</taxon>
        <taxon>Xylonaceae</taxon>
        <taxon>Xylona</taxon>
    </lineage>
</organism>
<evidence type="ECO:0000256" key="5">
    <source>
        <dbReference type="ARBA" id="ARBA00022927"/>
    </source>
</evidence>
<evidence type="ECO:0000256" key="2">
    <source>
        <dbReference type="ARBA" id="ARBA00007603"/>
    </source>
</evidence>
<comment type="subcellular location">
    <subcellularLocation>
        <location evidence="1">Golgi apparatus membrane</location>
        <topology evidence="1">Peripheral membrane protein</topology>
    </subcellularLocation>
</comment>
<feature type="region of interest" description="Disordered" evidence="9">
    <location>
        <begin position="168"/>
        <end position="193"/>
    </location>
</feature>
<dbReference type="InterPro" id="IPR024602">
    <property type="entry name" value="COG_su2_N"/>
</dbReference>
<dbReference type="EMBL" id="KV407463">
    <property type="protein sequence ID" value="KZF20305.1"/>
    <property type="molecule type" value="Genomic_DNA"/>
</dbReference>
<dbReference type="GO" id="GO:0015031">
    <property type="term" value="P:protein transport"/>
    <property type="evidence" value="ECO:0007669"/>
    <property type="project" value="UniProtKB-KW"/>
</dbReference>
<dbReference type="InParanoid" id="A0A165ADN0"/>
<evidence type="ECO:0000256" key="8">
    <source>
        <dbReference type="ARBA" id="ARBA00031344"/>
    </source>
</evidence>
<dbReference type="STRING" id="1328760.A0A165ADN0"/>
<dbReference type="PANTHER" id="PTHR12961">
    <property type="entry name" value="CONSERVED OLIGOMERIC GOLGI COMPLEX COMPONENT 2"/>
    <property type="match status" value="1"/>
</dbReference>
<keyword evidence="6" id="KW-0333">Golgi apparatus</keyword>
<evidence type="ECO:0000259" key="10">
    <source>
        <dbReference type="Pfam" id="PF06148"/>
    </source>
</evidence>
<evidence type="ECO:0000256" key="1">
    <source>
        <dbReference type="ARBA" id="ARBA00004395"/>
    </source>
</evidence>
<comment type="similarity">
    <text evidence="2">Belongs to the COG2 family.</text>
</comment>
<evidence type="ECO:0000256" key="7">
    <source>
        <dbReference type="ARBA" id="ARBA00023136"/>
    </source>
</evidence>
<evidence type="ECO:0000313" key="12">
    <source>
        <dbReference type="Proteomes" id="UP000076632"/>
    </source>
</evidence>
<keyword evidence="12" id="KW-1185">Reference proteome</keyword>
<dbReference type="Pfam" id="PF06148">
    <property type="entry name" value="COG2_N"/>
    <property type="match status" value="1"/>
</dbReference>
<evidence type="ECO:0000256" key="6">
    <source>
        <dbReference type="ARBA" id="ARBA00023034"/>
    </source>
</evidence>
<evidence type="ECO:0000256" key="9">
    <source>
        <dbReference type="SAM" id="MobiDB-lite"/>
    </source>
</evidence>
<evidence type="ECO:0000256" key="3">
    <source>
        <dbReference type="ARBA" id="ARBA00020977"/>
    </source>
</evidence>
<dbReference type="GO" id="GO:0006891">
    <property type="term" value="P:intra-Golgi vesicle-mediated transport"/>
    <property type="evidence" value="ECO:0007669"/>
    <property type="project" value="TreeGrafter"/>
</dbReference>
<protein>
    <recommendedName>
        <fullName evidence="3">Conserved oligomeric Golgi complex subunit 2</fullName>
    </recommendedName>
    <alternativeName>
        <fullName evidence="8">Component of oligomeric Golgi complex 2</fullName>
    </alternativeName>
</protein>
<reference evidence="11 12" key="1">
    <citation type="journal article" date="2016" name="Fungal Biol.">
        <title>The genome of Xylona heveae provides a window into fungal endophytism.</title>
        <authorList>
            <person name="Gazis R."/>
            <person name="Kuo A."/>
            <person name="Riley R."/>
            <person name="LaButti K."/>
            <person name="Lipzen A."/>
            <person name="Lin J."/>
            <person name="Amirebrahimi M."/>
            <person name="Hesse C.N."/>
            <person name="Spatafora J.W."/>
            <person name="Henrissat B."/>
            <person name="Hainaut M."/>
            <person name="Grigoriev I.V."/>
            <person name="Hibbett D.S."/>
        </authorList>
    </citation>
    <scope>NUCLEOTIDE SEQUENCE [LARGE SCALE GENOMIC DNA]</scope>
    <source>
        <strain evidence="11 12">TC161</strain>
    </source>
</reference>
<gene>
    <name evidence="11" type="ORF">L228DRAFT_262970</name>
</gene>
<dbReference type="OrthoDB" id="332281at2759"/>
<keyword evidence="7" id="KW-0472">Membrane</keyword>
<dbReference type="PANTHER" id="PTHR12961:SF0">
    <property type="entry name" value="CONSERVED OLIGOMERIC GOLGI COMPLEX SUBUNIT 2"/>
    <property type="match status" value="1"/>
</dbReference>
<feature type="domain" description="Conserved oligomeric Golgi complex subunit 2 N-terminal" evidence="10">
    <location>
        <begin position="26"/>
        <end position="99"/>
    </location>
</feature>
<dbReference type="OMA" id="YKLMGED"/>
<dbReference type="GO" id="GO:0000139">
    <property type="term" value="C:Golgi membrane"/>
    <property type="evidence" value="ECO:0007669"/>
    <property type="project" value="UniProtKB-SubCell"/>
</dbReference>